<name>A0A834G9Z8_RHOSS</name>
<evidence type="ECO:0000259" key="1">
    <source>
        <dbReference type="Pfam" id="PF07734"/>
    </source>
</evidence>
<accession>A0A834G9Z8</accession>
<organism evidence="3 4">
    <name type="scientific">Rhododendron simsii</name>
    <name type="common">Sims's rhododendron</name>
    <dbReference type="NCBI Taxonomy" id="118357"/>
    <lineage>
        <taxon>Eukaryota</taxon>
        <taxon>Viridiplantae</taxon>
        <taxon>Streptophyta</taxon>
        <taxon>Embryophyta</taxon>
        <taxon>Tracheophyta</taxon>
        <taxon>Spermatophyta</taxon>
        <taxon>Magnoliopsida</taxon>
        <taxon>eudicotyledons</taxon>
        <taxon>Gunneridae</taxon>
        <taxon>Pentapetalae</taxon>
        <taxon>asterids</taxon>
        <taxon>Ericales</taxon>
        <taxon>Ericaceae</taxon>
        <taxon>Ericoideae</taxon>
        <taxon>Rhodoreae</taxon>
        <taxon>Rhododendron</taxon>
    </lineage>
</organism>
<evidence type="ECO:0008006" key="5">
    <source>
        <dbReference type="Google" id="ProtNLM"/>
    </source>
</evidence>
<dbReference type="InterPro" id="IPR013187">
    <property type="entry name" value="F-box-assoc_dom_typ3"/>
</dbReference>
<comment type="caution">
    <text evidence="3">The sequence shown here is derived from an EMBL/GenBank/DDBJ whole genome shotgun (WGS) entry which is preliminary data.</text>
</comment>
<evidence type="ECO:0000259" key="2">
    <source>
        <dbReference type="Pfam" id="PF08268"/>
    </source>
</evidence>
<proteinExistence type="predicted"/>
<dbReference type="AlphaFoldDB" id="A0A834G9Z8"/>
<dbReference type="Proteomes" id="UP000626092">
    <property type="component" value="Unassembled WGS sequence"/>
</dbReference>
<reference evidence="3" key="1">
    <citation type="submission" date="2019-11" db="EMBL/GenBank/DDBJ databases">
        <authorList>
            <person name="Liu Y."/>
            <person name="Hou J."/>
            <person name="Li T.-Q."/>
            <person name="Guan C.-H."/>
            <person name="Wu X."/>
            <person name="Wu H.-Z."/>
            <person name="Ling F."/>
            <person name="Zhang R."/>
            <person name="Shi X.-G."/>
            <person name="Ren J.-P."/>
            <person name="Chen E.-F."/>
            <person name="Sun J.-M."/>
        </authorList>
    </citation>
    <scope>NUCLEOTIDE SEQUENCE</scope>
    <source>
        <strain evidence="3">Adult_tree_wgs_1</strain>
        <tissue evidence="3">Leaves</tissue>
    </source>
</reference>
<dbReference type="PANTHER" id="PTHR31672:SF10">
    <property type="entry name" value="F-BOX DOMAIN-CONTAINING PROTEIN"/>
    <property type="match status" value="1"/>
</dbReference>
<evidence type="ECO:0000313" key="4">
    <source>
        <dbReference type="Proteomes" id="UP000626092"/>
    </source>
</evidence>
<protein>
    <recommendedName>
        <fullName evidence="5">F-box associated domain-containing protein</fullName>
    </recommendedName>
</protein>
<feature type="domain" description="F-box associated beta-propeller type 3" evidence="2">
    <location>
        <begin position="87"/>
        <end position="358"/>
    </location>
</feature>
<dbReference type="InterPro" id="IPR050796">
    <property type="entry name" value="SCF_F-box_component"/>
</dbReference>
<evidence type="ECO:0000313" key="3">
    <source>
        <dbReference type="EMBL" id="KAF7127401.1"/>
    </source>
</evidence>
<sequence>MTRPSMLKADSEATVDTGIGSTSLAFCEVENSGGVTQEKRQLQDTSRHTLQFIVTTTTTTPPTGLEHYKLFIDTGEEDTNTFDEYLEVPFPLNNRGLHCYSLLGYVKGLFFFFERGKSFLWNPSIRRSISLPKPGITTNTHGLFLDYLGFGFDSQSTDYKVVRIVSLCGGTQSEEVPLVEVYSLNFGSWNESSGARNSFPLGCRLVYSRCPSACLEGAIHFVAQRGGNSGARLICSFDLGDEVFKTISLPNDLTNVRCKIRTTVFRGLLSLLCTDESDRANKFCSIWIMKEYGIVDSWYKYAQVDLTGGIMRVVGIRKNGHILFVGNALQNWNHWELSSYDPLNKEIKKLGTLGINFHVDTYEENLILLNKPNDPVLMKTNDTVSRMERNKKRKDRQCIAPTSPIRFGPPQEQIRLEHYKLFIGTGEEEDNTFDEYLEIPFPLYGRYCYVLQGYVKGPYAFPSLALPKRRMAAFWVYVGFGFDSRSNDYKVVRVVILCGVTRSEEVPLVEIYSLNSGSWKVSSEAGDSFPPGCGLEYPGRPSACLEGALHFVAHHRGNWGARLICSFDLGDELFKTMSLPNGLATTEMRAIVDSWYKYIKVDLAGGITRVAGIRKNGHILLEGKTPQHWKHWELYSYDPLNKEIKMLGILGVGVHFHVDTYEENLILLNITNDPVSRMGWSRKRKDR</sequence>
<dbReference type="InterPro" id="IPR017451">
    <property type="entry name" value="F-box-assoc_interact_dom"/>
</dbReference>
<dbReference type="EMBL" id="WJXA01000011">
    <property type="protein sequence ID" value="KAF7127401.1"/>
    <property type="molecule type" value="Genomic_DNA"/>
</dbReference>
<dbReference type="PANTHER" id="PTHR31672">
    <property type="entry name" value="BNACNNG10540D PROTEIN"/>
    <property type="match status" value="1"/>
</dbReference>
<dbReference type="OrthoDB" id="5314306at2759"/>
<gene>
    <name evidence="3" type="ORF">RHSIM_Rhsim11G0051200</name>
</gene>
<keyword evidence="4" id="KW-1185">Reference proteome</keyword>
<feature type="domain" description="F-box associated beta-propeller type 1" evidence="1">
    <location>
        <begin position="477"/>
        <end position="581"/>
    </location>
</feature>
<dbReference type="NCBIfam" id="TIGR01640">
    <property type="entry name" value="F_box_assoc_1"/>
    <property type="match status" value="2"/>
</dbReference>
<dbReference type="Pfam" id="PF08268">
    <property type="entry name" value="FBA_3"/>
    <property type="match status" value="1"/>
</dbReference>
<dbReference type="InterPro" id="IPR006527">
    <property type="entry name" value="F-box-assoc_dom_typ1"/>
</dbReference>
<dbReference type="Pfam" id="PF07734">
    <property type="entry name" value="FBA_1"/>
    <property type="match status" value="1"/>
</dbReference>